<dbReference type="AlphaFoldDB" id="D8QTZ8"/>
<dbReference type="PROSITE" id="PS51375">
    <property type="entry name" value="PPR"/>
    <property type="match status" value="6"/>
</dbReference>
<feature type="repeat" description="PPR" evidence="2">
    <location>
        <begin position="77"/>
        <end position="111"/>
    </location>
</feature>
<feature type="repeat" description="PPR" evidence="2">
    <location>
        <begin position="381"/>
        <end position="415"/>
    </location>
</feature>
<dbReference type="PANTHER" id="PTHR47926">
    <property type="entry name" value="PENTATRICOPEPTIDE REPEAT-CONTAINING PROTEIN"/>
    <property type="match status" value="1"/>
</dbReference>
<evidence type="ECO:0000256" key="2">
    <source>
        <dbReference type="PROSITE-ProRule" id="PRU00708"/>
    </source>
</evidence>
<protein>
    <recommendedName>
        <fullName evidence="5">Pentacotripeptide-repeat region of PRORP domain-containing protein</fullName>
    </recommendedName>
</protein>
<evidence type="ECO:0008006" key="5">
    <source>
        <dbReference type="Google" id="ProtNLM"/>
    </source>
</evidence>
<dbReference type="GO" id="GO:0048731">
    <property type="term" value="P:system development"/>
    <property type="evidence" value="ECO:0007669"/>
    <property type="project" value="UniProtKB-ARBA"/>
</dbReference>
<dbReference type="OMA" id="CVEIIHM"/>
<feature type="repeat" description="PPR" evidence="2">
    <location>
        <begin position="178"/>
        <end position="212"/>
    </location>
</feature>
<dbReference type="GO" id="GO:0009451">
    <property type="term" value="P:RNA modification"/>
    <property type="evidence" value="ECO:0007669"/>
    <property type="project" value="InterPro"/>
</dbReference>
<feature type="repeat" description="PPR" evidence="2">
    <location>
        <begin position="277"/>
        <end position="314"/>
    </location>
</feature>
<dbReference type="Pfam" id="PF01535">
    <property type="entry name" value="PPR"/>
    <property type="match status" value="4"/>
</dbReference>
<dbReference type="Proteomes" id="UP000001514">
    <property type="component" value="Unassembled WGS sequence"/>
</dbReference>
<evidence type="ECO:0000313" key="4">
    <source>
        <dbReference type="Proteomes" id="UP000001514"/>
    </source>
</evidence>
<proteinExistence type="predicted"/>
<sequence>MSGERDATAIAISSHASILRDCASARDLTAAKQAQWEIARDGFGGDRYLGNLLVQAYGKCGSVRDAREVFDRIQRRNIFSWTIMLGAYADNGHGREALGLFREIQSRGMAIDNVTLVSALKACAVAGDLEEGRGIHASARSLGYESEIIVATALVSMYGKCGHLEEAKAVFATLVERNRVSWNAMLAAYAQNGHCEEAVRLYRLMCFEGIKPDATTFVSVLDGWKGEGEHGTRIHDQVLESGFGSNTTLANALVSMYGSGGRVDDARYVFDGIAEKTVVSWNAMLTAYAQNGRYGKAVDLFWKMDEMRRALVEPNSVTFVNLLVACAATGFLEAGRKIHAEVASLGLLSTLSVGGALINMYSECGNLVLAKSVFDSVPHKNLVSWNVLIGSYAGDGDGKEALGVHQKMELEGLKPDKFTFISVLHACSASEALAEGKAIHALIAASGLERDEAIGTALINLYGKCGSLEQARNVFLDMKSRRNLVTWNSMLAAACTKGGLEDCVEIIHMMGLEGIMPDELTFLSVLFACSHGGSIQQGLDLFLSAGVDYGIATNTKHYVCVVDILGRVGRLEEAQEVLNRMPFQANDVAWMTLLGACRIHRDFEQGRRAADYVIELDPQNAAPYALLSTMFSVAGRGRMPAKG</sequence>
<feature type="repeat" description="PPR" evidence="2">
    <location>
        <begin position="46"/>
        <end position="76"/>
    </location>
</feature>
<dbReference type="EMBL" id="GL377566">
    <property type="protein sequence ID" value="EFJ36733.1"/>
    <property type="molecule type" value="Genomic_DNA"/>
</dbReference>
<dbReference type="GO" id="GO:0003723">
    <property type="term" value="F:RNA binding"/>
    <property type="evidence" value="ECO:0007669"/>
    <property type="project" value="InterPro"/>
</dbReference>
<dbReference type="FunFam" id="1.25.40.10:FF:000031">
    <property type="entry name" value="Pentatricopeptide repeat-containing protein mitochondrial"/>
    <property type="match status" value="2"/>
</dbReference>
<organism evidence="4">
    <name type="scientific">Selaginella moellendorffii</name>
    <name type="common">Spikemoss</name>
    <dbReference type="NCBI Taxonomy" id="88036"/>
    <lineage>
        <taxon>Eukaryota</taxon>
        <taxon>Viridiplantae</taxon>
        <taxon>Streptophyta</taxon>
        <taxon>Embryophyta</taxon>
        <taxon>Tracheophyta</taxon>
        <taxon>Lycopodiopsida</taxon>
        <taxon>Selaginellales</taxon>
        <taxon>Selaginellaceae</taxon>
        <taxon>Selaginella</taxon>
    </lineage>
</organism>
<dbReference type="InterPro" id="IPR011990">
    <property type="entry name" value="TPR-like_helical_dom_sf"/>
</dbReference>
<keyword evidence="1" id="KW-0677">Repeat</keyword>
<reference evidence="3 4" key="1">
    <citation type="journal article" date="2011" name="Science">
        <title>The Selaginella genome identifies genetic changes associated with the evolution of vascular plants.</title>
        <authorList>
            <person name="Banks J.A."/>
            <person name="Nishiyama T."/>
            <person name="Hasebe M."/>
            <person name="Bowman J.L."/>
            <person name="Gribskov M."/>
            <person name="dePamphilis C."/>
            <person name="Albert V.A."/>
            <person name="Aono N."/>
            <person name="Aoyama T."/>
            <person name="Ambrose B.A."/>
            <person name="Ashton N.W."/>
            <person name="Axtell M.J."/>
            <person name="Barker E."/>
            <person name="Barker M.S."/>
            <person name="Bennetzen J.L."/>
            <person name="Bonawitz N.D."/>
            <person name="Chapple C."/>
            <person name="Cheng C."/>
            <person name="Correa L.G."/>
            <person name="Dacre M."/>
            <person name="DeBarry J."/>
            <person name="Dreyer I."/>
            <person name="Elias M."/>
            <person name="Engstrom E.M."/>
            <person name="Estelle M."/>
            <person name="Feng L."/>
            <person name="Finet C."/>
            <person name="Floyd S.K."/>
            <person name="Frommer W.B."/>
            <person name="Fujita T."/>
            <person name="Gramzow L."/>
            <person name="Gutensohn M."/>
            <person name="Harholt J."/>
            <person name="Hattori M."/>
            <person name="Heyl A."/>
            <person name="Hirai T."/>
            <person name="Hiwatashi Y."/>
            <person name="Ishikawa M."/>
            <person name="Iwata M."/>
            <person name="Karol K.G."/>
            <person name="Koehler B."/>
            <person name="Kolukisaoglu U."/>
            <person name="Kubo M."/>
            <person name="Kurata T."/>
            <person name="Lalonde S."/>
            <person name="Li K."/>
            <person name="Li Y."/>
            <person name="Litt A."/>
            <person name="Lyons E."/>
            <person name="Manning G."/>
            <person name="Maruyama T."/>
            <person name="Michael T.P."/>
            <person name="Mikami K."/>
            <person name="Miyazaki S."/>
            <person name="Morinaga S."/>
            <person name="Murata T."/>
            <person name="Mueller-Roeber B."/>
            <person name="Nelson D.R."/>
            <person name="Obara M."/>
            <person name="Oguri Y."/>
            <person name="Olmstead R.G."/>
            <person name="Onodera N."/>
            <person name="Petersen B.L."/>
            <person name="Pils B."/>
            <person name="Prigge M."/>
            <person name="Rensing S.A."/>
            <person name="Riano-Pachon D.M."/>
            <person name="Roberts A.W."/>
            <person name="Sato Y."/>
            <person name="Scheller H.V."/>
            <person name="Schulz B."/>
            <person name="Schulz C."/>
            <person name="Shakirov E.V."/>
            <person name="Shibagaki N."/>
            <person name="Shinohara N."/>
            <person name="Shippen D.E."/>
            <person name="Soerensen I."/>
            <person name="Sotooka R."/>
            <person name="Sugimoto N."/>
            <person name="Sugita M."/>
            <person name="Sumikawa N."/>
            <person name="Tanurdzic M."/>
            <person name="Theissen G."/>
            <person name="Ulvskov P."/>
            <person name="Wakazuki S."/>
            <person name="Weng J.K."/>
            <person name="Willats W.W."/>
            <person name="Wipf D."/>
            <person name="Wolf P.G."/>
            <person name="Yang L."/>
            <person name="Zimmer A.D."/>
            <person name="Zhu Q."/>
            <person name="Mitros T."/>
            <person name="Hellsten U."/>
            <person name="Loque D."/>
            <person name="Otillar R."/>
            <person name="Salamov A."/>
            <person name="Schmutz J."/>
            <person name="Shapiro H."/>
            <person name="Lindquist E."/>
            <person name="Lucas S."/>
            <person name="Rokhsar D."/>
            <person name="Grigoriev I.V."/>
        </authorList>
    </citation>
    <scope>NUCLEOTIDE SEQUENCE [LARGE SCALE GENOMIC DNA]</scope>
</reference>
<dbReference type="NCBIfam" id="TIGR00756">
    <property type="entry name" value="PPR"/>
    <property type="match status" value="5"/>
</dbReference>
<evidence type="ECO:0000256" key="1">
    <source>
        <dbReference type="ARBA" id="ARBA00022737"/>
    </source>
</evidence>
<dbReference type="InterPro" id="IPR046960">
    <property type="entry name" value="PPR_At4g14850-like_plant"/>
</dbReference>
<evidence type="ECO:0000313" key="3">
    <source>
        <dbReference type="EMBL" id="EFJ36733.1"/>
    </source>
</evidence>
<name>D8QTZ8_SELML</name>
<gene>
    <name evidence="3" type="ORF">SELMODRAFT_77426</name>
</gene>
<dbReference type="eggNOG" id="KOG4197">
    <property type="taxonomic scope" value="Eukaryota"/>
</dbReference>
<dbReference type="InterPro" id="IPR002885">
    <property type="entry name" value="PPR_rpt"/>
</dbReference>
<dbReference type="Pfam" id="PF13041">
    <property type="entry name" value="PPR_2"/>
    <property type="match status" value="5"/>
</dbReference>
<dbReference type="Gene3D" id="1.25.40.10">
    <property type="entry name" value="Tetratricopeptide repeat domain"/>
    <property type="match status" value="4"/>
</dbReference>
<dbReference type="STRING" id="88036.D8QTZ8"/>
<dbReference type="Gramene" id="EFJ36733">
    <property type="protein sequence ID" value="EFJ36733"/>
    <property type="gene ID" value="SELMODRAFT_77426"/>
</dbReference>
<dbReference type="FunFam" id="1.25.40.10:FF:000158">
    <property type="entry name" value="pentatricopeptide repeat-containing protein At2g33680"/>
    <property type="match status" value="1"/>
</dbReference>
<keyword evidence="4" id="KW-1185">Reference proteome</keyword>
<dbReference type="FunFam" id="1.25.40.10:FF:000381">
    <property type="entry name" value="Pentatricopeptide repeat-containing protein"/>
    <property type="match status" value="1"/>
</dbReference>
<dbReference type="KEGG" id="smo:SELMODRAFT_77426"/>
<dbReference type="InParanoid" id="D8QTZ8"/>
<feature type="repeat" description="PPR" evidence="2">
    <location>
        <begin position="483"/>
        <end position="517"/>
    </location>
</feature>
<dbReference type="PANTHER" id="PTHR47926:SF533">
    <property type="entry name" value="DYW DOMAIN-CONTAINING PROTEIN"/>
    <property type="match status" value="1"/>
</dbReference>
<dbReference type="HOGENOM" id="CLU_002706_15_6_1"/>
<accession>D8QTZ8</accession>